<keyword evidence="4" id="KW-1185">Reference proteome</keyword>
<feature type="transmembrane region" description="Helical" evidence="1">
    <location>
        <begin position="1085"/>
        <end position="1104"/>
    </location>
</feature>
<dbReference type="EMBL" id="CAXDID020000099">
    <property type="protein sequence ID" value="CAL6025456.1"/>
    <property type="molecule type" value="Genomic_DNA"/>
</dbReference>
<gene>
    <name evidence="2" type="ORF">HINF_LOCUS29105</name>
    <name evidence="3" type="ORF">HINF_LOCUS30294</name>
</gene>
<sequence length="1337" mass="157893">MNLLMSIFSLKFDELQNQLQKFEEQSIQSANIDNIFNSVRELLNIERFTYYDPKLYLFKDYQENTQEYEQMGLTGIIKISETIQLLLFYIQDSEGYIQEWAQQTFNRLLSEFPDVDQFFYNQKIHYFDAYQEQLDKLTQIASTILINDTAFDIIQKLEYNMYFTINNQQYLLQEVPFTNPMIFSRFSKDTVYIFDNFDEINIMNTTILETSSLVDRIWIYVINANQKSKVNVIEQLYKVKYLSLVQVMILQQNLTEFMKHNVKYDNMINSFQFIQNIQSEIEDINKEQTYKIYNGTDIIISTSYFIFFLFTKHCNYVQSGLLPTSNRIIILVSKEQCNYFLQRLNIHIQLFLTYNNESHYWNSSLKSMIQFMNQIFYDETPKFGNVNNTMIFIKPVYIDAIYVGSIYKLVEYTDFIAFSMFGVDKVSRTTILDTKTQRTLIDLFAQYSSPVIYKNENIQFYYSYQPVIFNQLDINTNHSDYIQVAKQQVFNVVDDEIFMITDSVKYQKQFKFKEYTAINALSSIFLGSQQLLPAITCDQNSQNYIEQYNLFSYYVSNTQLNFTQLRSQASPSHIQINEVCSDLNQSMCINSNSKFLNYQKLMKEKFNNQNYKPLRCKILKQQRFTMHSYQELLLKQYQNLKNIGNISYFISQMKQLVYLVSNDRAEEGYQLPLISFVLQNLVFSTYIKSDLVYKYQVYKVDQNYLYPVMFDEIVSNDTIVVIPTMILDIISEQQNIHMFSTLTNNFQKLIQQQDVSEVVVSSLNVDNLLSQYRELFDNQYDQYLASSYNNLTSETQQLVLERIKFYKYAIEVYQLHYVSFSSGDNWEQIMIEQLKVQPSALSEKFRVGQINNKLTITKAITVQSRTLDNQTTVCGFLTVVLNQPYQFPIDEPYTLFDSNMRYIAGAKDIQFHRGVTQVLFKHTYINNIHVNYTLGNIQNILELNNSFWIDAFEQSKQKKYTVIITQNKSTYQNRISESDYNQSEIHQRSVIFDANCDYFVSGQIIVKQFGAIDGLLIIYKNVVLSNYNEELELIDTNVLTVDKLSYYYGNLNSRKQSTTHSTRYMFSGNKFNVVLNLSAQEITVVLYQMCIPVLMLILLFVYNFSISKPQFDYYSVDDSISIINAEPLLHTRRLIQNHVCLIQSIKSELFYIDSTEHNQQLSSNYIFNNDLQKYQILLHRNTYEQIYQFLLKQEETFEQPNQFSFQILVSSQQYSIIMNNLMRNVSWLQNQSIIFNGSLQVTFVSTKVRINSSKQSRIMSSSNLLQSNINIDQNEQQIEMYVSKVFDDSNLFMDRALKSPCKAYMFKFKSNVIKQNAHINDILEQSIQQSYRNIVNE</sequence>
<organism evidence="2">
    <name type="scientific">Hexamita inflata</name>
    <dbReference type="NCBI Taxonomy" id="28002"/>
    <lineage>
        <taxon>Eukaryota</taxon>
        <taxon>Metamonada</taxon>
        <taxon>Diplomonadida</taxon>
        <taxon>Hexamitidae</taxon>
        <taxon>Hexamitinae</taxon>
        <taxon>Hexamita</taxon>
    </lineage>
</organism>
<evidence type="ECO:0000256" key="1">
    <source>
        <dbReference type="SAM" id="Phobius"/>
    </source>
</evidence>
<accession>A0AA86PKB1</accession>
<keyword evidence="1" id="KW-0812">Transmembrane</keyword>
<comment type="caution">
    <text evidence="2">The sequence shown here is derived from an EMBL/GenBank/DDBJ whole genome shotgun (WGS) entry which is preliminary data.</text>
</comment>
<dbReference type="Proteomes" id="UP001642409">
    <property type="component" value="Unassembled WGS sequence"/>
</dbReference>
<proteinExistence type="predicted"/>
<keyword evidence="1" id="KW-1133">Transmembrane helix</keyword>
<evidence type="ECO:0000313" key="3">
    <source>
        <dbReference type="EMBL" id="CAL6025456.1"/>
    </source>
</evidence>
<dbReference type="EMBL" id="CATOUU010000694">
    <property type="protein sequence ID" value="CAI9941460.1"/>
    <property type="molecule type" value="Genomic_DNA"/>
</dbReference>
<evidence type="ECO:0000313" key="4">
    <source>
        <dbReference type="Proteomes" id="UP001642409"/>
    </source>
</evidence>
<keyword evidence="1" id="KW-0472">Membrane</keyword>
<name>A0AA86PKB1_9EUKA</name>
<protein>
    <recommendedName>
        <fullName evidence="5">Transmembrane protein</fullName>
    </recommendedName>
</protein>
<evidence type="ECO:0000313" key="2">
    <source>
        <dbReference type="EMBL" id="CAI9941460.1"/>
    </source>
</evidence>
<reference evidence="3 4" key="2">
    <citation type="submission" date="2024-07" db="EMBL/GenBank/DDBJ databases">
        <authorList>
            <person name="Akdeniz Z."/>
        </authorList>
    </citation>
    <scope>NUCLEOTIDE SEQUENCE [LARGE SCALE GENOMIC DNA]</scope>
</reference>
<evidence type="ECO:0008006" key="5">
    <source>
        <dbReference type="Google" id="ProtNLM"/>
    </source>
</evidence>
<reference evidence="2" key="1">
    <citation type="submission" date="2023-06" db="EMBL/GenBank/DDBJ databases">
        <authorList>
            <person name="Kurt Z."/>
        </authorList>
    </citation>
    <scope>NUCLEOTIDE SEQUENCE</scope>
</reference>